<sequence>MPSKTEEYLALMMKPGWRCSSTLPLLSMLAQKITVFLPLIRTSVRSMLYTILGMMSFRHFNKFALL</sequence>
<dbReference type="RefSeq" id="WP_158403591.1">
    <property type="nucleotide sequence ID" value="NZ_CP065376.1"/>
</dbReference>
<gene>
    <name evidence="2" type="ORF">DWZ46_11060</name>
    <name evidence="1" type="ORF">KH315_00005</name>
</gene>
<dbReference type="Proteomes" id="UP000260991">
    <property type="component" value="Unassembled WGS sequence"/>
</dbReference>
<reference evidence="1" key="2">
    <citation type="submission" date="2021-02" db="EMBL/GenBank/DDBJ databases">
        <title>Infant gut strain persistence is associated with maternal origin, phylogeny, and functional potential including surface adhesion and iron acquisition.</title>
        <authorList>
            <person name="Lou Y.C."/>
        </authorList>
    </citation>
    <scope>NUCLEOTIDE SEQUENCE</scope>
    <source>
        <strain evidence="1">L2_039_000G1_dasL2_039_000G1_maxbin2.maxbin.077</strain>
    </source>
</reference>
<name>A0A3E2U1S9_9FIRM</name>
<evidence type="ECO:0000313" key="3">
    <source>
        <dbReference type="Proteomes" id="UP000260991"/>
    </source>
</evidence>
<reference evidence="2 3" key="1">
    <citation type="submission" date="2018-08" db="EMBL/GenBank/DDBJ databases">
        <title>A genome reference for cultivated species of the human gut microbiota.</title>
        <authorList>
            <person name="Zou Y."/>
            <person name="Xue W."/>
            <person name="Luo G."/>
        </authorList>
    </citation>
    <scope>NUCLEOTIDE SEQUENCE [LARGE SCALE GENOMIC DNA]</scope>
    <source>
        <strain evidence="2 3">AF32-8AC</strain>
    </source>
</reference>
<protein>
    <submittedName>
        <fullName evidence="2">Uncharacterized protein</fullName>
    </submittedName>
</protein>
<evidence type="ECO:0000313" key="2">
    <source>
        <dbReference type="EMBL" id="RGB90154.1"/>
    </source>
</evidence>
<dbReference type="EMBL" id="JAGZYH010000001">
    <property type="protein sequence ID" value="MBS6620552.1"/>
    <property type="molecule type" value="Genomic_DNA"/>
</dbReference>
<accession>A0A3E2U1S9</accession>
<evidence type="ECO:0000313" key="1">
    <source>
        <dbReference type="EMBL" id="MBS6620552.1"/>
    </source>
</evidence>
<dbReference type="EMBL" id="QVER01000014">
    <property type="protein sequence ID" value="RGB90154.1"/>
    <property type="molecule type" value="Genomic_DNA"/>
</dbReference>
<proteinExistence type="predicted"/>
<organism evidence="2 3">
    <name type="scientific">Faecalibacterium prausnitzii</name>
    <dbReference type="NCBI Taxonomy" id="853"/>
    <lineage>
        <taxon>Bacteria</taxon>
        <taxon>Bacillati</taxon>
        <taxon>Bacillota</taxon>
        <taxon>Clostridia</taxon>
        <taxon>Eubacteriales</taxon>
        <taxon>Oscillospiraceae</taxon>
        <taxon>Faecalibacterium</taxon>
    </lineage>
</organism>
<comment type="caution">
    <text evidence="2">The sequence shown here is derived from an EMBL/GenBank/DDBJ whole genome shotgun (WGS) entry which is preliminary data.</text>
</comment>
<dbReference type="AlphaFoldDB" id="A0A3E2U1S9"/>
<dbReference type="Proteomes" id="UP000811365">
    <property type="component" value="Unassembled WGS sequence"/>
</dbReference>